<name>A0ABQ9TWY9_SAGOE</name>
<keyword evidence="2" id="KW-0436">Ligase</keyword>
<evidence type="ECO:0000313" key="4">
    <source>
        <dbReference type="Proteomes" id="UP001266305"/>
    </source>
</evidence>
<comment type="similarity">
    <text evidence="1">Belongs to the ATP-dependent AMP-binding enzyme family.</text>
</comment>
<evidence type="ECO:0000313" key="3">
    <source>
        <dbReference type="EMBL" id="KAK2089314.1"/>
    </source>
</evidence>
<organism evidence="3 4">
    <name type="scientific">Saguinus oedipus</name>
    <name type="common">Cotton-top tamarin</name>
    <name type="synonym">Oedipomidas oedipus</name>
    <dbReference type="NCBI Taxonomy" id="9490"/>
    <lineage>
        <taxon>Eukaryota</taxon>
        <taxon>Metazoa</taxon>
        <taxon>Chordata</taxon>
        <taxon>Craniata</taxon>
        <taxon>Vertebrata</taxon>
        <taxon>Euteleostomi</taxon>
        <taxon>Mammalia</taxon>
        <taxon>Eutheria</taxon>
        <taxon>Euarchontoglires</taxon>
        <taxon>Primates</taxon>
        <taxon>Haplorrhini</taxon>
        <taxon>Platyrrhini</taxon>
        <taxon>Cebidae</taxon>
        <taxon>Callitrichinae</taxon>
        <taxon>Saguinus</taxon>
    </lineage>
</organism>
<protein>
    <submittedName>
        <fullName evidence="3">Uncharacterized protein</fullName>
    </submittedName>
</protein>
<keyword evidence="4" id="KW-1185">Reference proteome</keyword>
<dbReference type="PANTHER" id="PTHR43107">
    <property type="entry name" value="LONG-CHAIN FATTY ACID TRANSPORT PROTEIN"/>
    <property type="match status" value="1"/>
</dbReference>
<dbReference type="PANTHER" id="PTHR43107:SF25">
    <property type="entry name" value="LONG-CHAIN FATTY ACID TRANSPORT PROTEIN 5"/>
    <property type="match status" value="1"/>
</dbReference>
<proteinExistence type="inferred from homology"/>
<gene>
    <name evidence="3" type="ORF">P7K49_035221</name>
</gene>
<dbReference type="EMBL" id="JASSZA010000019">
    <property type="protein sequence ID" value="KAK2089314.1"/>
    <property type="molecule type" value="Genomic_DNA"/>
</dbReference>
<comment type="caution">
    <text evidence="3">The sequence shown here is derived from an EMBL/GenBank/DDBJ whole genome shotgun (WGS) entry which is preliminary data.</text>
</comment>
<evidence type="ECO:0000256" key="2">
    <source>
        <dbReference type="ARBA" id="ARBA00022598"/>
    </source>
</evidence>
<dbReference type="Proteomes" id="UP001266305">
    <property type="component" value="Unassembled WGS sequence"/>
</dbReference>
<dbReference type="SUPFAM" id="SSF56801">
    <property type="entry name" value="Acetyl-CoA synthetase-like"/>
    <property type="match status" value="1"/>
</dbReference>
<accession>A0ABQ9TWY9</accession>
<sequence>MGNGLRADVWKTFQQRFGPIRIWEIYGSTEGNMGLVNYVGRCGALGKMSCLLRMLSPFELVQFDMVAEEPVRDSHGFCIPVGLGMALRSPSWVAGVATVFSLAGTVRPKPRHWCSPDAGFIWTLSRWPVLPPPGASAPLPCLDLSL</sequence>
<reference evidence="3 4" key="1">
    <citation type="submission" date="2023-05" db="EMBL/GenBank/DDBJ databases">
        <title>B98-5 Cell Line De Novo Hybrid Assembly: An Optical Mapping Approach.</title>
        <authorList>
            <person name="Kananen K."/>
            <person name="Auerbach J.A."/>
            <person name="Kautto E."/>
            <person name="Blachly J.S."/>
        </authorList>
    </citation>
    <scope>NUCLEOTIDE SEQUENCE [LARGE SCALE GENOMIC DNA]</scope>
    <source>
        <strain evidence="3">B95-8</strain>
        <tissue evidence="3">Cell line</tissue>
    </source>
</reference>
<evidence type="ECO:0000256" key="1">
    <source>
        <dbReference type="ARBA" id="ARBA00006432"/>
    </source>
</evidence>